<keyword evidence="6" id="KW-0175">Coiled coil</keyword>
<dbReference type="Pfam" id="PF00158">
    <property type="entry name" value="Sigma54_activat"/>
    <property type="match status" value="1"/>
</dbReference>
<gene>
    <name evidence="8" type="ORF">A3F84_13185</name>
</gene>
<evidence type="ECO:0000256" key="3">
    <source>
        <dbReference type="ARBA" id="ARBA00023015"/>
    </source>
</evidence>
<name>A0A1F6D0A4_HANXR</name>
<dbReference type="Pfam" id="PF25601">
    <property type="entry name" value="AAA_lid_14"/>
    <property type="match status" value="1"/>
</dbReference>
<dbReference type="InterPro" id="IPR025944">
    <property type="entry name" value="Sigma_54_int_dom_CS"/>
</dbReference>
<dbReference type="SUPFAM" id="SSF46785">
    <property type="entry name" value="Winged helix' DNA-binding domain"/>
    <property type="match status" value="1"/>
</dbReference>
<dbReference type="InterPro" id="IPR058031">
    <property type="entry name" value="AAA_lid_NorR"/>
</dbReference>
<feature type="coiled-coil region" evidence="6">
    <location>
        <begin position="16"/>
        <end position="81"/>
    </location>
</feature>
<evidence type="ECO:0000259" key="7">
    <source>
        <dbReference type="PROSITE" id="PS50045"/>
    </source>
</evidence>
<feature type="domain" description="Sigma-54 factor interaction" evidence="7">
    <location>
        <begin position="88"/>
        <end position="318"/>
    </location>
</feature>
<dbReference type="EMBL" id="MFKF01000093">
    <property type="protein sequence ID" value="OGG54874.1"/>
    <property type="molecule type" value="Genomic_DNA"/>
</dbReference>
<dbReference type="InterPro" id="IPR003593">
    <property type="entry name" value="AAA+_ATPase"/>
</dbReference>
<dbReference type="PROSITE" id="PS00676">
    <property type="entry name" value="SIGMA54_INTERACT_2"/>
    <property type="match status" value="1"/>
</dbReference>
<dbReference type="SUPFAM" id="SSF52540">
    <property type="entry name" value="P-loop containing nucleoside triphosphate hydrolases"/>
    <property type="match status" value="1"/>
</dbReference>
<dbReference type="InterPro" id="IPR036388">
    <property type="entry name" value="WH-like_DNA-bd_sf"/>
</dbReference>
<keyword evidence="2" id="KW-0067">ATP-binding</keyword>
<keyword evidence="1" id="KW-0547">Nucleotide-binding</keyword>
<dbReference type="GO" id="GO:0005524">
    <property type="term" value="F:ATP binding"/>
    <property type="evidence" value="ECO:0007669"/>
    <property type="project" value="UniProtKB-KW"/>
</dbReference>
<proteinExistence type="predicted"/>
<dbReference type="GO" id="GO:0003677">
    <property type="term" value="F:DNA binding"/>
    <property type="evidence" value="ECO:0007669"/>
    <property type="project" value="UniProtKB-KW"/>
</dbReference>
<evidence type="ECO:0000313" key="9">
    <source>
        <dbReference type="Proteomes" id="UP000178606"/>
    </source>
</evidence>
<evidence type="ECO:0000256" key="4">
    <source>
        <dbReference type="ARBA" id="ARBA00023125"/>
    </source>
</evidence>
<evidence type="ECO:0000256" key="5">
    <source>
        <dbReference type="ARBA" id="ARBA00023163"/>
    </source>
</evidence>
<dbReference type="Proteomes" id="UP000178606">
    <property type="component" value="Unassembled WGS sequence"/>
</dbReference>
<organism evidence="8 9">
    <name type="scientific">Handelsmanbacteria sp. (strain RIFCSPLOWO2_12_FULL_64_10)</name>
    <dbReference type="NCBI Taxonomy" id="1817868"/>
    <lineage>
        <taxon>Bacteria</taxon>
        <taxon>Candidatus Handelsmaniibacteriota</taxon>
    </lineage>
</organism>
<dbReference type="Gene3D" id="3.40.50.300">
    <property type="entry name" value="P-loop containing nucleotide triphosphate hydrolases"/>
    <property type="match status" value="1"/>
</dbReference>
<dbReference type="InterPro" id="IPR027417">
    <property type="entry name" value="P-loop_NTPase"/>
</dbReference>
<evidence type="ECO:0000256" key="1">
    <source>
        <dbReference type="ARBA" id="ARBA00022741"/>
    </source>
</evidence>
<evidence type="ECO:0000313" key="8">
    <source>
        <dbReference type="EMBL" id="OGG54874.1"/>
    </source>
</evidence>
<dbReference type="InterPro" id="IPR025943">
    <property type="entry name" value="Sigma_54_int_dom_ATP-bd_2"/>
</dbReference>
<keyword evidence="4" id="KW-0238">DNA-binding</keyword>
<dbReference type="AlphaFoldDB" id="A0A1F6D0A4"/>
<protein>
    <recommendedName>
        <fullName evidence="7">Sigma-54 factor interaction domain-containing protein</fullName>
    </recommendedName>
</protein>
<dbReference type="SUPFAM" id="SSF52172">
    <property type="entry name" value="CheY-like"/>
    <property type="match status" value="1"/>
</dbReference>
<evidence type="ECO:0000256" key="6">
    <source>
        <dbReference type="SAM" id="Coils"/>
    </source>
</evidence>
<dbReference type="InterPro" id="IPR011006">
    <property type="entry name" value="CheY-like_superfamily"/>
</dbReference>
<dbReference type="InterPro" id="IPR025662">
    <property type="entry name" value="Sigma_54_int_dom_ATP-bd_1"/>
</dbReference>
<dbReference type="InterPro" id="IPR002078">
    <property type="entry name" value="Sigma_54_int"/>
</dbReference>
<dbReference type="FunFam" id="3.40.50.300:FF:000006">
    <property type="entry name" value="DNA-binding transcriptional regulator NtrC"/>
    <property type="match status" value="1"/>
</dbReference>
<evidence type="ECO:0000256" key="2">
    <source>
        <dbReference type="ARBA" id="ARBA00022840"/>
    </source>
</evidence>
<dbReference type="Gene3D" id="1.10.10.10">
    <property type="entry name" value="Winged helix-like DNA-binding domain superfamily/Winged helix DNA-binding domain"/>
    <property type="match status" value="1"/>
</dbReference>
<dbReference type="PANTHER" id="PTHR32071">
    <property type="entry name" value="TRANSCRIPTIONAL REGULATORY PROTEIN"/>
    <property type="match status" value="1"/>
</dbReference>
<dbReference type="PROSITE" id="PS50045">
    <property type="entry name" value="SIGMA54_INTERACT_4"/>
    <property type="match status" value="1"/>
</dbReference>
<dbReference type="PROSITE" id="PS00688">
    <property type="entry name" value="SIGMA54_INTERACT_3"/>
    <property type="match status" value="1"/>
</dbReference>
<keyword evidence="5" id="KW-0804">Transcription</keyword>
<sequence length="412" mass="45697">MDYITKPFEKEEVLIRVQTHLEISRLNRELRQKNRELERANEELRQEIARRKAAEEAHTVAEAARQRADEQLDLISRQEARRWGIEGFVGQSQTVQKIIEEVRQLQSAGATGVLICGESGTGKELIARALHFGGPRARGPFIPVNCAAIPHDLAESSLFGHVKGAFTGATSDRKGYFEQADGGTLFLDEVGDMPMELQPKLLRVLEEGRITPVGGAQERQVDVRVVAATNADLSAGLAKGVFRQDLYFRLARFTVQVPPLREWKEDIPLLSTHFLGMFAAEMGLTPVGLSAAALAMLRGYSFPGNVRELKNIIEYALIKSGGAAIEPEHLHFLDLPHASGDGGPSAQTPVQPSEQDLILTCVRQRGSIGNEECRALLAVDRRRATYLLDRLCESGLLTREGSQRWTRYSLRK</sequence>
<dbReference type="GO" id="GO:0006355">
    <property type="term" value="P:regulation of DNA-templated transcription"/>
    <property type="evidence" value="ECO:0007669"/>
    <property type="project" value="InterPro"/>
</dbReference>
<accession>A0A1F6D0A4</accession>
<dbReference type="PROSITE" id="PS00675">
    <property type="entry name" value="SIGMA54_INTERACT_1"/>
    <property type="match status" value="1"/>
</dbReference>
<dbReference type="InterPro" id="IPR036390">
    <property type="entry name" value="WH_DNA-bd_sf"/>
</dbReference>
<dbReference type="Gene3D" id="1.10.8.60">
    <property type="match status" value="1"/>
</dbReference>
<keyword evidence="3" id="KW-0805">Transcription regulation</keyword>
<comment type="caution">
    <text evidence="8">The sequence shown here is derived from an EMBL/GenBank/DDBJ whole genome shotgun (WGS) entry which is preliminary data.</text>
</comment>
<dbReference type="SMART" id="SM00382">
    <property type="entry name" value="AAA"/>
    <property type="match status" value="1"/>
</dbReference>
<dbReference type="CDD" id="cd00009">
    <property type="entry name" value="AAA"/>
    <property type="match status" value="1"/>
</dbReference>
<reference evidence="8 9" key="1">
    <citation type="journal article" date="2016" name="Nat. Commun.">
        <title>Thousands of microbial genomes shed light on interconnected biogeochemical processes in an aquifer system.</title>
        <authorList>
            <person name="Anantharaman K."/>
            <person name="Brown C.T."/>
            <person name="Hug L.A."/>
            <person name="Sharon I."/>
            <person name="Castelle C.J."/>
            <person name="Probst A.J."/>
            <person name="Thomas B.C."/>
            <person name="Singh A."/>
            <person name="Wilkins M.J."/>
            <person name="Karaoz U."/>
            <person name="Brodie E.L."/>
            <person name="Williams K.H."/>
            <person name="Hubbard S.S."/>
            <person name="Banfield J.F."/>
        </authorList>
    </citation>
    <scope>NUCLEOTIDE SEQUENCE [LARGE SCALE GENOMIC DNA]</scope>
    <source>
        <strain evidence="9">RIFCSPLOWO2_12_FULL_64_10</strain>
    </source>
</reference>